<proteinExistence type="predicted"/>
<protein>
    <submittedName>
        <fullName evidence="2">11361_t:CDS:1</fullName>
    </submittedName>
</protein>
<gene>
    <name evidence="2" type="ORF">ALEPTO_LOCUS9848</name>
</gene>
<dbReference type="Proteomes" id="UP000789508">
    <property type="component" value="Unassembled WGS sequence"/>
</dbReference>
<dbReference type="EMBL" id="CAJVPS010008761">
    <property type="protein sequence ID" value="CAG8645461.1"/>
    <property type="molecule type" value="Genomic_DNA"/>
</dbReference>
<dbReference type="AlphaFoldDB" id="A0A9N9DNY2"/>
<comment type="caution">
    <text evidence="2">The sequence shown here is derived from an EMBL/GenBank/DDBJ whole genome shotgun (WGS) entry which is preliminary data.</text>
</comment>
<sequence>EQMEERKFARARNDRASGQANEQEWLEDSISESKQKASLGKRNMNKFEEVIKLKQVGERKYKQVKIDKSVSE</sequence>
<organism evidence="2 3">
    <name type="scientific">Ambispora leptoticha</name>
    <dbReference type="NCBI Taxonomy" id="144679"/>
    <lineage>
        <taxon>Eukaryota</taxon>
        <taxon>Fungi</taxon>
        <taxon>Fungi incertae sedis</taxon>
        <taxon>Mucoromycota</taxon>
        <taxon>Glomeromycotina</taxon>
        <taxon>Glomeromycetes</taxon>
        <taxon>Archaeosporales</taxon>
        <taxon>Ambisporaceae</taxon>
        <taxon>Ambispora</taxon>
    </lineage>
</organism>
<reference evidence="2" key="1">
    <citation type="submission" date="2021-06" db="EMBL/GenBank/DDBJ databases">
        <authorList>
            <person name="Kallberg Y."/>
            <person name="Tangrot J."/>
            <person name="Rosling A."/>
        </authorList>
    </citation>
    <scope>NUCLEOTIDE SEQUENCE</scope>
    <source>
        <strain evidence="2">FL130A</strain>
    </source>
</reference>
<evidence type="ECO:0000313" key="3">
    <source>
        <dbReference type="Proteomes" id="UP000789508"/>
    </source>
</evidence>
<feature type="compositionally biased region" description="Basic and acidic residues" evidence="1">
    <location>
        <begin position="1"/>
        <end position="15"/>
    </location>
</feature>
<feature type="non-terminal residue" evidence="2">
    <location>
        <position position="1"/>
    </location>
</feature>
<keyword evidence="3" id="KW-1185">Reference proteome</keyword>
<feature type="region of interest" description="Disordered" evidence="1">
    <location>
        <begin position="1"/>
        <end position="42"/>
    </location>
</feature>
<evidence type="ECO:0000256" key="1">
    <source>
        <dbReference type="SAM" id="MobiDB-lite"/>
    </source>
</evidence>
<name>A0A9N9DNY2_9GLOM</name>
<evidence type="ECO:0000313" key="2">
    <source>
        <dbReference type="EMBL" id="CAG8645461.1"/>
    </source>
</evidence>
<accession>A0A9N9DNY2</accession>